<dbReference type="CDD" id="cd00130">
    <property type="entry name" value="PAS"/>
    <property type="match status" value="1"/>
</dbReference>
<dbReference type="EMBL" id="MNAN01000035">
    <property type="protein sequence ID" value="OHU93861.1"/>
    <property type="molecule type" value="Genomic_DNA"/>
</dbReference>
<dbReference type="Gene3D" id="1.10.287.950">
    <property type="entry name" value="Methyl-accepting chemotaxis protein"/>
    <property type="match status" value="1"/>
</dbReference>
<dbReference type="PROSITE" id="PS50111">
    <property type="entry name" value="CHEMOTAXIS_TRANSDUC_2"/>
    <property type="match status" value="1"/>
</dbReference>
<dbReference type="Pfam" id="PF00989">
    <property type="entry name" value="PAS"/>
    <property type="match status" value="1"/>
</dbReference>
<dbReference type="STRING" id="327939.BIW53_16560"/>
<sequence>MFFKKNIVREANIQFVNCLSAPALLVDQNANILATSKSAKQLLDMAKEQDAVTLSSVLPSVMLTEGHQETLIDGTVYKTTATQINSDNNPLWLLQFELDTLLLGVDEFLDEFLAVDNDAYCLISESGNVLKCSPMFEPVIKQLDINEVISNFSTTKNITLNDKVFEVFCYQLPHIKSARLYKFKEIEQNEGESQKIDLMKRVVENTTCSVIVTNAKGEILYVNPGFEKLTGYHASEVMGKRPGSMLQREQTDKATVARISANLKNKQPFYEEILNFDKQGNPYWIVLSVNPTFDENGIHTGFVGVSSDIRDIKRQVIEQLTQRDAVDKNSVVIEFQFEGELIEANEFCLNQLEQQSSSVVNNIIGNLFSHTSDQDKHKLINGESINLTMNLNSGDKAILLDCIVTPIVNLNGEVHKFIAFGDNISERNSVIESTHTAMSQVLDRIQGIVKTINSVSEQTNLLALNAAIEAARAGEAGRGFAVVADEVRALASTSTDAASQIGGLIKETQEHVNGLSNFLAS</sequence>
<comment type="subcellular location">
    <subcellularLocation>
        <location evidence="1">Membrane</location>
    </subcellularLocation>
</comment>
<name>A0A1S1N6H5_9GAMM</name>
<dbReference type="GO" id="GO:0006935">
    <property type="term" value="P:chemotaxis"/>
    <property type="evidence" value="ECO:0007669"/>
    <property type="project" value="InterPro"/>
</dbReference>
<dbReference type="SMART" id="SM00086">
    <property type="entry name" value="PAC"/>
    <property type="match status" value="2"/>
</dbReference>
<dbReference type="GO" id="GO:0007165">
    <property type="term" value="P:signal transduction"/>
    <property type="evidence" value="ECO:0007669"/>
    <property type="project" value="UniProtKB-KW"/>
</dbReference>
<organism evidence="8 9">
    <name type="scientific">Pseudoalteromonas byunsanensis</name>
    <dbReference type="NCBI Taxonomy" id="327939"/>
    <lineage>
        <taxon>Bacteria</taxon>
        <taxon>Pseudomonadati</taxon>
        <taxon>Pseudomonadota</taxon>
        <taxon>Gammaproteobacteria</taxon>
        <taxon>Alteromonadales</taxon>
        <taxon>Pseudoalteromonadaceae</taxon>
        <taxon>Pseudoalteromonas</taxon>
    </lineage>
</organism>
<dbReference type="InterPro" id="IPR013767">
    <property type="entry name" value="PAS_fold"/>
</dbReference>
<evidence type="ECO:0000313" key="8">
    <source>
        <dbReference type="EMBL" id="OHU93861.1"/>
    </source>
</evidence>
<keyword evidence="9" id="KW-1185">Reference proteome</keyword>
<dbReference type="InterPro" id="IPR035965">
    <property type="entry name" value="PAS-like_dom_sf"/>
</dbReference>
<dbReference type="Proteomes" id="UP000180253">
    <property type="component" value="Unassembled WGS sequence"/>
</dbReference>
<proteinExistence type="inferred from homology"/>
<evidence type="ECO:0000256" key="2">
    <source>
        <dbReference type="ARBA" id="ARBA00023224"/>
    </source>
</evidence>
<reference evidence="8 9" key="1">
    <citation type="submission" date="2016-10" db="EMBL/GenBank/DDBJ databases">
        <title>Pseudoalteromonas amylolytica sp. nov., isolated from the surface seawater.</title>
        <authorList>
            <person name="Wu Y.-H."/>
            <person name="Cheng H."/>
            <person name="Jin X.-B."/>
            <person name="Wang C.-S."/>
            <person name="Xu X.-W."/>
        </authorList>
    </citation>
    <scope>NUCLEOTIDE SEQUENCE [LARGE SCALE GENOMIC DNA]</scope>
    <source>
        <strain evidence="8 9">JCM 12483</strain>
    </source>
</reference>
<evidence type="ECO:0000256" key="1">
    <source>
        <dbReference type="ARBA" id="ARBA00004370"/>
    </source>
</evidence>
<gene>
    <name evidence="8" type="ORF">BIW53_16560</name>
</gene>
<keyword evidence="2 4" id="KW-0807">Transducer</keyword>
<evidence type="ECO:0000313" key="9">
    <source>
        <dbReference type="Proteomes" id="UP000180253"/>
    </source>
</evidence>
<dbReference type="PROSITE" id="PS50113">
    <property type="entry name" value="PAC"/>
    <property type="match status" value="1"/>
</dbReference>
<dbReference type="SUPFAM" id="SSF55785">
    <property type="entry name" value="PYP-like sensor domain (PAS domain)"/>
    <property type="match status" value="1"/>
</dbReference>
<dbReference type="InterPro" id="IPR000014">
    <property type="entry name" value="PAS"/>
</dbReference>
<evidence type="ECO:0000256" key="3">
    <source>
        <dbReference type="ARBA" id="ARBA00029447"/>
    </source>
</evidence>
<evidence type="ECO:0000259" key="5">
    <source>
        <dbReference type="PROSITE" id="PS50111"/>
    </source>
</evidence>
<dbReference type="OrthoDB" id="7991996at2"/>
<dbReference type="GO" id="GO:0004888">
    <property type="term" value="F:transmembrane signaling receptor activity"/>
    <property type="evidence" value="ECO:0007669"/>
    <property type="project" value="InterPro"/>
</dbReference>
<evidence type="ECO:0008006" key="10">
    <source>
        <dbReference type="Google" id="ProtNLM"/>
    </source>
</evidence>
<dbReference type="PANTHER" id="PTHR32089:SF112">
    <property type="entry name" value="LYSOZYME-LIKE PROTEIN-RELATED"/>
    <property type="match status" value="1"/>
</dbReference>
<dbReference type="Pfam" id="PF00015">
    <property type="entry name" value="MCPsignal"/>
    <property type="match status" value="1"/>
</dbReference>
<protein>
    <recommendedName>
        <fullName evidence="10">Histidine kinase</fullName>
    </recommendedName>
</protein>
<comment type="similarity">
    <text evidence="3">Belongs to the methyl-accepting chemotaxis (MCP) protein family.</text>
</comment>
<comment type="caution">
    <text evidence="8">The sequence shown here is derived from an EMBL/GenBank/DDBJ whole genome shotgun (WGS) entry which is preliminary data.</text>
</comment>
<dbReference type="Gene3D" id="3.30.450.20">
    <property type="entry name" value="PAS domain"/>
    <property type="match status" value="1"/>
</dbReference>
<dbReference type="NCBIfam" id="TIGR00229">
    <property type="entry name" value="sensory_box"/>
    <property type="match status" value="1"/>
</dbReference>
<dbReference type="SUPFAM" id="SSF58104">
    <property type="entry name" value="Methyl-accepting chemotaxis protein (MCP) signaling domain"/>
    <property type="match status" value="1"/>
</dbReference>
<feature type="domain" description="PAC" evidence="7">
    <location>
        <begin position="267"/>
        <end position="321"/>
    </location>
</feature>
<dbReference type="GO" id="GO:0016020">
    <property type="term" value="C:membrane"/>
    <property type="evidence" value="ECO:0007669"/>
    <property type="project" value="UniProtKB-SubCell"/>
</dbReference>
<feature type="domain" description="PAS" evidence="6">
    <location>
        <begin position="195"/>
        <end position="240"/>
    </location>
</feature>
<evidence type="ECO:0000259" key="6">
    <source>
        <dbReference type="PROSITE" id="PS50112"/>
    </source>
</evidence>
<dbReference type="AlphaFoldDB" id="A0A1S1N6H5"/>
<evidence type="ECO:0000256" key="4">
    <source>
        <dbReference type="PROSITE-ProRule" id="PRU00284"/>
    </source>
</evidence>
<accession>A0A1S1N6H5</accession>
<feature type="domain" description="Methyl-accepting transducer" evidence="5">
    <location>
        <begin position="443"/>
        <end position="521"/>
    </location>
</feature>
<dbReference type="InterPro" id="IPR001610">
    <property type="entry name" value="PAC"/>
</dbReference>
<dbReference type="InterPro" id="IPR004090">
    <property type="entry name" value="Chemotax_Me-accpt_rcpt"/>
</dbReference>
<dbReference type="PROSITE" id="PS50112">
    <property type="entry name" value="PAS"/>
    <property type="match status" value="1"/>
</dbReference>
<dbReference type="PANTHER" id="PTHR32089">
    <property type="entry name" value="METHYL-ACCEPTING CHEMOTAXIS PROTEIN MCPB"/>
    <property type="match status" value="1"/>
</dbReference>
<dbReference type="InterPro" id="IPR000700">
    <property type="entry name" value="PAS-assoc_C"/>
</dbReference>
<dbReference type="PRINTS" id="PR00260">
    <property type="entry name" value="CHEMTRNSDUCR"/>
</dbReference>
<dbReference type="RefSeq" id="WP_070993154.1">
    <property type="nucleotide sequence ID" value="NZ_CBCSHD010000004.1"/>
</dbReference>
<evidence type="ECO:0000259" key="7">
    <source>
        <dbReference type="PROSITE" id="PS50113"/>
    </source>
</evidence>
<dbReference type="InterPro" id="IPR004089">
    <property type="entry name" value="MCPsignal_dom"/>
</dbReference>
<dbReference type="SMART" id="SM00091">
    <property type="entry name" value="PAS"/>
    <property type="match status" value="3"/>
</dbReference>